<dbReference type="AlphaFoldDB" id="A0A4Y7K1L8"/>
<protein>
    <submittedName>
        <fullName evidence="1">Uncharacterized protein</fullName>
    </submittedName>
</protein>
<name>A0A4Y7K1L8_PAPSO</name>
<sequence length="95" mass="11013">MDEDNVIVEEDVLGFEPDAVEDGAVEDVEEEVVINMVQSRRFIFIVGNYVYFHCWKLGNIIMIHELHHDFLIGRTYNLYQLIVIALLVIPKPVPI</sequence>
<proteinExistence type="predicted"/>
<organism evidence="1 2">
    <name type="scientific">Papaver somniferum</name>
    <name type="common">Opium poppy</name>
    <dbReference type="NCBI Taxonomy" id="3469"/>
    <lineage>
        <taxon>Eukaryota</taxon>
        <taxon>Viridiplantae</taxon>
        <taxon>Streptophyta</taxon>
        <taxon>Embryophyta</taxon>
        <taxon>Tracheophyta</taxon>
        <taxon>Spermatophyta</taxon>
        <taxon>Magnoliopsida</taxon>
        <taxon>Ranunculales</taxon>
        <taxon>Papaveraceae</taxon>
        <taxon>Papaveroideae</taxon>
        <taxon>Papaver</taxon>
    </lineage>
</organism>
<keyword evidence="2" id="KW-1185">Reference proteome</keyword>
<evidence type="ECO:0000313" key="1">
    <source>
        <dbReference type="EMBL" id="RZC66232.1"/>
    </source>
</evidence>
<accession>A0A4Y7K1L8</accession>
<dbReference type="EMBL" id="CM010720">
    <property type="protein sequence ID" value="RZC66232.1"/>
    <property type="molecule type" value="Genomic_DNA"/>
</dbReference>
<dbReference type="Gramene" id="RZC66232">
    <property type="protein sequence ID" value="RZC66232"/>
    <property type="gene ID" value="C5167_009917"/>
</dbReference>
<evidence type="ECO:0000313" key="2">
    <source>
        <dbReference type="Proteomes" id="UP000316621"/>
    </source>
</evidence>
<reference evidence="1 2" key="1">
    <citation type="journal article" date="2018" name="Science">
        <title>The opium poppy genome and morphinan production.</title>
        <authorList>
            <person name="Guo L."/>
            <person name="Winzer T."/>
            <person name="Yang X."/>
            <person name="Li Y."/>
            <person name="Ning Z."/>
            <person name="He Z."/>
            <person name="Teodor R."/>
            <person name="Lu Y."/>
            <person name="Bowser T.A."/>
            <person name="Graham I.A."/>
            <person name="Ye K."/>
        </authorList>
    </citation>
    <scope>NUCLEOTIDE SEQUENCE [LARGE SCALE GENOMIC DNA]</scope>
    <source>
        <strain evidence="2">cv. HN1</strain>
        <tissue evidence="1">Leaves</tissue>
    </source>
</reference>
<gene>
    <name evidence="1" type="ORF">C5167_009917</name>
</gene>
<dbReference type="Proteomes" id="UP000316621">
    <property type="component" value="Chromosome 6"/>
</dbReference>